<dbReference type="PANTHER" id="PTHR37792">
    <property type="entry name" value="RIBONUCLEASE MRP PROTEIN SUBUNIT RMP1"/>
    <property type="match status" value="1"/>
</dbReference>
<feature type="domain" description="RNase MRP protein 1 RNA binding" evidence="2">
    <location>
        <begin position="71"/>
        <end position="177"/>
    </location>
</feature>
<organism evidence="3 4">
    <name type="scientific">Lithohypha guttulata</name>
    <dbReference type="NCBI Taxonomy" id="1690604"/>
    <lineage>
        <taxon>Eukaryota</taxon>
        <taxon>Fungi</taxon>
        <taxon>Dikarya</taxon>
        <taxon>Ascomycota</taxon>
        <taxon>Pezizomycotina</taxon>
        <taxon>Eurotiomycetes</taxon>
        <taxon>Chaetothyriomycetidae</taxon>
        <taxon>Chaetothyriales</taxon>
        <taxon>Trichomeriaceae</taxon>
        <taxon>Lithohypha</taxon>
    </lineage>
</organism>
<evidence type="ECO:0000313" key="4">
    <source>
        <dbReference type="Proteomes" id="UP001345013"/>
    </source>
</evidence>
<comment type="caution">
    <text evidence="3">The sequence shown here is derived from an EMBL/GenBank/DDBJ whole genome shotgun (WGS) entry which is preliminary data.</text>
</comment>
<dbReference type="InterPro" id="IPR047204">
    <property type="entry name" value="RMP1_RBD"/>
</dbReference>
<evidence type="ECO:0000256" key="1">
    <source>
        <dbReference type="SAM" id="MobiDB-lite"/>
    </source>
</evidence>
<dbReference type="InterPro" id="IPR047205">
    <property type="entry name" value="RMP1"/>
</dbReference>
<keyword evidence="4" id="KW-1185">Reference proteome</keyword>
<dbReference type="PANTHER" id="PTHR37792:SF1">
    <property type="entry name" value="RIBONUCLEASE MRP PROTEIN SUBUNIT RMP1"/>
    <property type="match status" value="1"/>
</dbReference>
<dbReference type="EMBL" id="JAVRRG010000136">
    <property type="protein sequence ID" value="KAK5081465.1"/>
    <property type="molecule type" value="Genomic_DNA"/>
</dbReference>
<proteinExistence type="predicted"/>
<dbReference type="Pfam" id="PF20945">
    <property type="entry name" value="RMP1"/>
    <property type="match status" value="1"/>
</dbReference>
<feature type="compositionally biased region" description="Basic residues" evidence="1">
    <location>
        <begin position="20"/>
        <end position="31"/>
    </location>
</feature>
<evidence type="ECO:0000313" key="3">
    <source>
        <dbReference type="EMBL" id="KAK5081465.1"/>
    </source>
</evidence>
<sequence length="336" mass="37047">MPTTTTVHGQQAPLHASTKSNKKHTSLRRPQKPLNFDIARHQHATTITSTEGPASPTQSTTISTLQKRVLLLDLIHRRNKNQHRAQPFFKYLCLLRSSLKRLLETLLQLETLLRETAKTPEKVRWRFELESQLRGRGEVLQEHIRETLVPVCYVSFSGLVGDSQFANLGVVLFALLTEIAAGEHGAGLPRRAEEEVGEAQVRGYRLAGSDAEFGQETSGKGAQLLVGTSTRITGEDQGEVIERVYESGDGDEIGAPAVMNEEIIPGPGGIEEQQQQKQLVNKQGIKTTLTARKGAKPTKRSNSVITEGPSEDQSEGKTKKKKKPKDTIDDLFSGLM</sequence>
<protein>
    <submittedName>
        <fullName evidence="3">Ribonuclease MRP protein subunit rmp1</fullName>
    </submittedName>
</protein>
<feature type="region of interest" description="Disordered" evidence="1">
    <location>
        <begin position="284"/>
        <end position="336"/>
    </location>
</feature>
<reference evidence="3 4" key="1">
    <citation type="submission" date="2023-08" db="EMBL/GenBank/DDBJ databases">
        <title>Black Yeasts Isolated from many extreme environments.</title>
        <authorList>
            <person name="Coleine C."/>
            <person name="Stajich J.E."/>
            <person name="Selbmann L."/>
        </authorList>
    </citation>
    <scope>NUCLEOTIDE SEQUENCE [LARGE SCALE GENOMIC DNA]</scope>
    <source>
        <strain evidence="3 4">CCFEE 5885</strain>
    </source>
</reference>
<name>A0ABR0K1E5_9EURO</name>
<dbReference type="Proteomes" id="UP001345013">
    <property type="component" value="Unassembled WGS sequence"/>
</dbReference>
<evidence type="ECO:0000259" key="2">
    <source>
        <dbReference type="Pfam" id="PF20945"/>
    </source>
</evidence>
<accession>A0ABR0K1E5</accession>
<gene>
    <name evidence="3" type="primary">RMP1</name>
    <name evidence="3" type="ORF">LTR24_008164</name>
</gene>
<feature type="region of interest" description="Disordered" evidence="1">
    <location>
        <begin position="1"/>
        <end position="36"/>
    </location>
</feature>